<evidence type="ECO:0000313" key="2">
    <source>
        <dbReference type="EMBL" id="MBS2211717.1"/>
    </source>
</evidence>
<feature type="region of interest" description="Disordered" evidence="1">
    <location>
        <begin position="77"/>
        <end position="100"/>
    </location>
</feature>
<reference evidence="2 3" key="1">
    <citation type="journal article" date="2014" name="Int. J. Syst. Evol. Microbiol.">
        <title>Carboxylicivirga gen. nov. in the family Marinilabiliaceae with two novel species, Carboxylicivirga mesophila sp. nov. and Carboxylicivirga taeanensis sp. nov., and reclassification of Cytophaga fermentans as Saccharicrinis fermentans gen. nov., comb. nov.</title>
        <authorList>
            <person name="Yang S.H."/>
            <person name="Seo H.S."/>
            <person name="Woo J.H."/>
            <person name="Oh H.M."/>
            <person name="Jang H."/>
            <person name="Lee J.H."/>
            <person name="Kim S.J."/>
            <person name="Kwon K.K."/>
        </authorList>
    </citation>
    <scope>NUCLEOTIDE SEQUENCE [LARGE SCALE GENOMIC DNA]</scope>
    <source>
        <strain evidence="2 3">JCM 18290</strain>
    </source>
</reference>
<evidence type="ECO:0000313" key="3">
    <source>
        <dbReference type="Proteomes" id="UP000721861"/>
    </source>
</evidence>
<accession>A0ABS5KA42</accession>
<name>A0ABS5KA42_9BACT</name>
<dbReference type="RefSeq" id="WP_212227966.1">
    <property type="nucleotide sequence ID" value="NZ_JAGUCN010000010.1"/>
</dbReference>
<organism evidence="2 3">
    <name type="scientific">Carboxylicivirga mesophila</name>
    <dbReference type="NCBI Taxonomy" id="1166478"/>
    <lineage>
        <taxon>Bacteria</taxon>
        <taxon>Pseudomonadati</taxon>
        <taxon>Bacteroidota</taxon>
        <taxon>Bacteroidia</taxon>
        <taxon>Marinilabiliales</taxon>
        <taxon>Marinilabiliaceae</taxon>
        <taxon>Carboxylicivirga</taxon>
    </lineage>
</organism>
<sequence>MKQAVKKTKLRYCLPLLIFLVYTLTLKGQHDQTQLKDKIKPGKRQATLILSNGQKVELSATDSLNYTQSVSPIHKVDSSQYSAPVHKGNKPFIQQQSTAK</sequence>
<evidence type="ECO:0000256" key="1">
    <source>
        <dbReference type="SAM" id="MobiDB-lite"/>
    </source>
</evidence>
<keyword evidence="3" id="KW-1185">Reference proteome</keyword>
<comment type="caution">
    <text evidence="2">The sequence shown here is derived from an EMBL/GenBank/DDBJ whole genome shotgun (WGS) entry which is preliminary data.</text>
</comment>
<proteinExistence type="predicted"/>
<dbReference type="Proteomes" id="UP000721861">
    <property type="component" value="Unassembled WGS sequence"/>
</dbReference>
<dbReference type="EMBL" id="JAGUCN010000010">
    <property type="protein sequence ID" value="MBS2211717.1"/>
    <property type="molecule type" value="Genomic_DNA"/>
</dbReference>
<protein>
    <submittedName>
        <fullName evidence="2">Uncharacterized protein</fullName>
    </submittedName>
</protein>
<gene>
    <name evidence="2" type="ORF">KEM09_09900</name>
</gene>